<dbReference type="PROSITE" id="PS50110">
    <property type="entry name" value="RESPONSE_REGULATORY"/>
    <property type="match status" value="1"/>
</dbReference>
<dbReference type="EMBL" id="JAENIJ010000006">
    <property type="protein sequence ID" value="MBK1881824.1"/>
    <property type="molecule type" value="Genomic_DNA"/>
</dbReference>
<organism evidence="6 7">
    <name type="scientific">Luteolibacter pohnpeiensis</name>
    <dbReference type="NCBI Taxonomy" id="454153"/>
    <lineage>
        <taxon>Bacteria</taxon>
        <taxon>Pseudomonadati</taxon>
        <taxon>Verrucomicrobiota</taxon>
        <taxon>Verrucomicrobiia</taxon>
        <taxon>Verrucomicrobiales</taxon>
        <taxon>Verrucomicrobiaceae</taxon>
        <taxon>Luteolibacter</taxon>
    </lineage>
</organism>
<dbReference type="Pfam" id="PF00196">
    <property type="entry name" value="GerE"/>
    <property type="match status" value="1"/>
</dbReference>
<dbReference type="PANTHER" id="PTHR43214">
    <property type="entry name" value="TWO-COMPONENT RESPONSE REGULATOR"/>
    <property type="match status" value="1"/>
</dbReference>
<keyword evidence="2" id="KW-0238">DNA-binding</keyword>
<dbReference type="RefSeq" id="WP_200268361.1">
    <property type="nucleotide sequence ID" value="NZ_JAENIJ010000006.1"/>
</dbReference>
<dbReference type="GO" id="GO:0000160">
    <property type="term" value="P:phosphorelay signal transduction system"/>
    <property type="evidence" value="ECO:0007669"/>
    <property type="project" value="InterPro"/>
</dbReference>
<dbReference type="AlphaFoldDB" id="A0A934VVT1"/>
<proteinExistence type="predicted"/>
<feature type="domain" description="Response regulatory" evidence="5">
    <location>
        <begin position="3"/>
        <end position="119"/>
    </location>
</feature>
<evidence type="ECO:0000259" key="4">
    <source>
        <dbReference type="PROSITE" id="PS50043"/>
    </source>
</evidence>
<dbReference type="CDD" id="cd06170">
    <property type="entry name" value="LuxR_C_like"/>
    <property type="match status" value="1"/>
</dbReference>
<keyword evidence="7" id="KW-1185">Reference proteome</keyword>
<dbReference type="Pfam" id="PF00072">
    <property type="entry name" value="Response_reg"/>
    <property type="match status" value="1"/>
</dbReference>
<evidence type="ECO:0000256" key="3">
    <source>
        <dbReference type="PROSITE-ProRule" id="PRU00169"/>
    </source>
</evidence>
<dbReference type="GO" id="GO:0006355">
    <property type="term" value="P:regulation of DNA-templated transcription"/>
    <property type="evidence" value="ECO:0007669"/>
    <property type="project" value="InterPro"/>
</dbReference>
<accession>A0A934VVT1</accession>
<comment type="caution">
    <text evidence="6">The sequence shown here is derived from an EMBL/GenBank/DDBJ whole genome shotgun (WGS) entry which is preliminary data.</text>
</comment>
<evidence type="ECO:0000256" key="2">
    <source>
        <dbReference type="ARBA" id="ARBA00023125"/>
    </source>
</evidence>
<feature type="modified residue" description="4-aspartylphosphate" evidence="3">
    <location>
        <position position="54"/>
    </location>
</feature>
<evidence type="ECO:0000256" key="1">
    <source>
        <dbReference type="ARBA" id="ARBA00022553"/>
    </source>
</evidence>
<dbReference type="InterPro" id="IPR016032">
    <property type="entry name" value="Sig_transdc_resp-reg_C-effctor"/>
</dbReference>
<reference evidence="6" key="1">
    <citation type="submission" date="2021-01" db="EMBL/GenBank/DDBJ databases">
        <title>Modified the classification status of verrucomicrobia.</title>
        <authorList>
            <person name="Feng X."/>
        </authorList>
    </citation>
    <scope>NUCLEOTIDE SEQUENCE</scope>
    <source>
        <strain evidence="6">KCTC 22041</strain>
    </source>
</reference>
<dbReference type="SMART" id="SM00421">
    <property type="entry name" value="HTH_LUXR"/>
    <property type="match status" value="1"/>
</dbReference>
<dbReference type="Proteomes" id="UP000603141">
    <property type="component" value="Unassembled WGS sequence"/>
</dbReference>
<dbReference type="Gene3D" id="3.40.50.2300">
    <property type="match status" value="1"/>
</dbReference>
<gene>
    <name evidence="6" type="ORF">JIN85_05325</name>
</gene>
<name>A0A934VVT1_9BACT</name>
<dbReference type="GO" id="GO:0003677">
    <property type="term" value="F:DNA binding"/>
    <property type="evidence" value="ECO:0007669"/>
    <property type="project" value="UniProtKB-KW"/>
</dbReference>
<dbReference type="InterPro" id="IPR001789">
    <property type="entry name" value="Sig_transdc_resp-reg_receiver"/>
</dbReference>
<dbReference type="InterPro" id="IPR000792">
    <property type="entry name" value="Tscrpt_reg_LuxR_C"/>
</dbReference>
<sequence>MIKIGIVEDSRTTREGLRTIVDLSPDYQCVGAYETAEEALRLLPKKSPEVVLMDIQLPAMTGVECVQKLKALLPDVLVIMVTVYEDSDRVFSALRAGASGYLLKRSAPEEVVQAIRDVQQGGVPMSGGIARKVIQYFRDQSSTMEMVDKLTPREREILELVANGFTNKELAGRLHLSVDSVRWHLKNIYAKLHVHSRTEAALKFRGPQ</sequence>
<keyword evidence="1 3" id="KW-0597">Phosphoprotein</keyword>
<evidence type="ECO:0000313" key="7">
    <source>
        <dbReference type="Proteomes" id="UP000603141"/>
    </source>
</evidence>
<dbReference type="InterPro" id="IPR039420">
    <property type="entry name" value="WalR-like"/>
</dbReference>
<dbReference type="SUPFAM" id="SSF52172">
    <property type="entry name" value="CheY-like"/>
    <property type="match status" value="1"/>
</dbReference>
<dbReference type="InterPro" id="IPR058245">
    <property type="entry name" value="NreC/VraR/RcsB-like_REC"/>
</dbReference>
<dbReference type="SMART" id="SM00448">
    <property type="entry name" value="REC"/>
    <property type="match status" value="1"/>
</dbReference>
<evidence type="ECO:0000313" key="6">
    <source>
        <dbReference type="EMBL" id="MBK1881824.1"/>
    </source>
</evidence>
<dbReference type="CDD" id="cd17535">
    <property type="entry name" value="REC_NarL-like"/>
    <property type="match status" value="1"/>
</dbReference>
<dbReference type="PROSITE" id="PS50043">
    <property type="entry name" value="HTH_LUXR_2"/>
    <property type="match status" value="1"/>
</dbReference>
<evidence type="ECO:0000259" key="5">
    <source>
        <dbReference type="PROSITE" id="PS50110"/>
    </source>
</evidence>
<dbReference type="PRINTS" id="PR00038">
    <property type="entry name" value="HTHLUXR"/>
</dbReference>
<dbReference type="SUPFAM" id="SSF46894">
    <property type="entry name" value="C-terminal effector domain of the bipartite response regulators"/>
    <property type="match status" value="1"/>
</dbReference>
<feature type="domain" description="HTH luxR-type" evidence="4">
    <location>
        <begin position="143"/>
        <end position="208"/>
    </location>
</feature>
<dbReference type="InterPro" id="IPR011006">
    <property type="entry name" value="CheY-like_superfamily"/>
</dbReference>
<protein>
    <submittedName>
        <fullName evidence="6">Response regulator transcription factor</fullName>
    </submittedName>
</protein>